<keyword evidence="4" id="KW-0808">Transferase</keyword>
<keyword evidence="6" id="KW-0418">Kinase</keyword>
<evidence type="ECO:0000313" key="11">
    <source>
        <dbReference type="Proteomes" id="UP000808761"/>
    </source>
</evidence>
<comment type="caution">
    <text evidence="10">The sequence shown here is derived from an EMBL/GenBank/DDBJ whole genome shotgun (WGS) entry which is preliminary data.</text>
</comment>
<evidence type="ECO:0000259" key="9">
    <source>
        <dbReference type="PROSITE" id="PS50109"/>
    </source>
</evidence>
<dbReference type="PANTHER" id="PTHR43065:SF10">
    <property type="entry name" value="PEROXIDE STRESS-ACTIVATED HISTIDINE KINASE MAK3"/>
    <property type="match status" value="1"/>
</dbReference>
<evidence type="ECO:0000256" key="4">
    <source>
        <dbReference type="ARBA" id="ARBA00022679"/>
    </source>
</evidence>
<dbReference type="EMBL" id="JACRKR010000021">
    <property type="protein sequence ID" value="MBI5078474.1"/>
    <property type="molecule type" value="Genomic_DNA"/>
</dbReference>
<name>A0A9D6UJF9_UNCSA</name>
<dbReference type="Gene3D" id="1.10.287.130">
    <property type="match status" value="1"/>
</dbReference>
<dbReference type="InterPro" id="IPR036890">
    <property type="entry name" value="HATPase_C_sf"/>
</dbReference>
<dbReference type="PRINTS" id="PR00344">
    <property type="entry name" value="BCTRLSENSOR"/>
</dbReference>
<dbReference type="InterPro" id="IPR003661">
    <property type="entry name" value="HisK_dim/P_dom"/>
</dbReference>
<accession>A0A9D6UJF9</accession>
<keyword evidence="8" id="KW-0902">Two-component regulatory system</keyword>
<dbReference type="Pfam" id="PF02518">
    <property type="entry name" value="HATPase_c"/>
    <property type="match status" value="1"/>
</dbReference>
<dbReference type="SUPFAM" id="SSF55781">
    <property type="entry name" value="GAF domain-like"/>
    <property type="match status" value="1"/>
</dbReference>
<feature type="non-terminal residue" evidence="10">
    <location>
        <position position="1"/>
    </location>
</feature>
<gene>
    <name evidence="10" type="ORF">HZB08_00425</name>
</gene>
<keyword evidence="5" id="KW-0547">Nucleotide-binding</keyword>
<dbReference type="GO" id="GO:0000155">
    <property type="term" value="F:phosphorelay sensor kinase activity"/>
    <property type="evidence" value="ECO:0007669"/>
    <property type="project" value="InterPro"/>
</dbReference>
<comment type="catalytic activity">
    <reaction evidence="1">
        <text>ATP + protein L-histidine = ADP + protein N-phospho-L-histidine.</text>
        <dbReference type="EC" id="2.7.13.3"/>
    </reaction>
</comment>
<reference evidence="10" key="1">
    <citation type="submission" date="2020-07" db="EMBL/GenBank/DDBJ databases">
        <title>Huge and variable diversity of episymbiotic CPR bacteria and DPANN archaea in groundwater ecosystems.</title>
        <authorList>
            <person name="He C.Y."/>
            <person name="Keren R."/>
            <person name="Whittaker M."/>
            <person name="Farag I.F."/>
            <person name="Doudna J."/>
            <person name="Cate J.H.D."/>
            <person name="Banfield J.F."/>
        </authorList>
    </citation>
    <scope>NUCLEOTIDE SEQUENCE</scope>
    <source>
        <strain evidence="10">NC_groundwater_1860_Pr3_B-0.1um_51_7</strain>
    </source>
</reference>
<dbReference type="Pfam" id="PF00512">
    <property type="entry name" value="HisKA"/>
    <property type="match status" value="1"/>
</dbReference>
<feature type="domain" description="Histidine kinase" evidence="9">
    <location>
        <begin position="165"/>
        <end position="371"/>
    </location>
</feature>
<evidence type="ECO:0000256" key="5">
    <source>
        <dbReference type="ARBA" id="ARBA00022741"/>
    </source>
</evidence>
<sequence length="374" mass="40484">IFIKDRTELAGAVVSQIMSPLKLSFCAFYLSAGPEGTPGLLFSPAYSEAKSGGALPSQISSNSDFITALLKTNAPRPAGQLPPLENLELGLVLPLFIGVELAGFILLSEKERGIFTDADLDMFSTLQVQISLSLSEIHYFEEYKNTSEKLSRSERLAEIGKLAGAIGHDLRNPLGIIRNSNYLLSATLGDAASSKIKKHLSLIDKEISISARIIEDVLTFARIKAPEQKEVDIKTLLEDALSRIAAPEGIKVETKIAEGVPPALIDREQIDQVFSHLISNAYQAMPQGGRLTLAASLKEKGIEVTFEDTGIGIPPENLQKIFDPFFTTQEKGTGLGLAICHSIIKGHRGELEVKSEVGKGTTLRVLLPREIKPA</sequence>
<dbReference type="InterPro" id="IPR003594">
    <property type="entry name" value="HATPase_dom"/>
</dbReference>
<dbReference type="PANTHER" id="PTHR43065">
    <property type="entry name" value="SENSOR HISTIDINE KINASE"/>
    <property type="match status" value="1"/>
</dbReference>
<dbReference type="InterPro" id="IPR004358">
    <property type="entry name" value="Sig_transdc_His_kin-like_C"/>
</dbReference>
<dbReference type="InterPro" id="IPR036097">
    <property type="entry name" value="HisK_dim/P_sf"/>
</dbReference>
<keyword evidence="7" id="KW-0067">ATP-binding</keyword>
<evidence type="ECO:0000313" key="10">
    <source>
        <dbReference type="EMBL" id="MBI5078474.1"/>
    </source>
</evidence>
<dbReference type="AlphaFoldDB" id="A0A9D6UJF9"/>
<proteinExistence type="predicted"/>
<dbReference type="CDD" id="cd00082">
    <property type="entry name" value="HisKA"/>
    <property type="match status" value="1"/>
</dbReference>
<evidence type="ECO:0000256" key="1">
    <source>
        <dbReference type="ARBA" id="ARBA00000085"/>
    </source>
</evidence>
<dbReference type="PROSITE" id="PS50109">
    <property type="entry name" value="HIS_KIN"/>
    <property type="match status" value="1"/>
</dbReference>
<dbReference type="SUPFAM" id="SSF55874">
    <property type="entry name" value="ATPase domain of HSP90 chaperone/DNA topoisomerase II/histidine kinase"/>
    <property type="match status" value="1"/>
</dbReference>
<protein>
    <recommendedName>
        <fullName evidence="2">histidine kinase</fullName>
        <ecNumber evidence="2">2.7.13.3</ecNumber>
    </recommendedName>
</protein>
<dbReference type="InterPro" id="IPR005467">
    <property type="entry name" value="His_kinase_dom"/>
</dbReference>
<evidence type="ECO:0000256" key="8">
    <source>
        <dbReference type="ARBA" id="ARBA00023012"/>
    </source>
</evidence>
<dbReference type="SMART" id="SM00387">
    <property type="entry name" value="HATPase_c"/>
    <property type="match status" value="1"/>
</dbReference>
<dbReference type="Gene3D" id="3.30.565.10">
    <property type="entry name" value="Histidine kinase-like ATPase, C-terminal domain"/>
    <property type="match status" value="1"/>
</dbReference>
<dbReference type="GO" id="GO:0005524">
    <property type="term" value="F:ATP binding"/>
    <property type="evidence" value="ECO:0007669"/>
    <property type="project" value="UniProtKB-KW"/>
</dbReference>
<keyword evidence="3" id="KW-0597">Phosphoprotein</keyword>
<evidence type="ECO:0000256" key="3">
    <source>
        <dbReference type="ARBA" id="ARBA00022553"/>
    </source>
</evidence>
<organism evidence="10 11">
    <name type="scientific">Candidatus Saganbacteria bacterium</name>
    <dbReference type="NCBI Taxonomy" id="2575572"/>
    <lineage>
        <taxon>Bacteria</taxon>
        <taxon>Bacillati</taxon>
        <taxon>Saganbacteria</taxon>
    </lineage>
</organism>
<evidence type="ECO:0000256" key="2">
    <source>
        <dbReference type="ARBA" id="ARBA00012438"/>
    </source>
</evidence>
<dbReference type="Proteomes" id="UP000808761">
    <property type="component" value="Unassembled WGS sequence"/>
</dbReference>
<evidence type="ECO:0000256" key="7">
    <source>
        <dbReference type="ARBA" id="ARBA00022840"/>
    </source>
</evidence>
<dbReference type="EC" id="2.7.13.3" evidence="2"/>
<dbReference type="SUPFAM" id="SSF47384">
    <property type="entry name" value="Homodimeric domain of signal transducing histidine kinase"/>
    <property type="match status" value="1"/>
</dbReference>
<dbReference type="SMART" id="SM00388">
    <property type="entry name" value="HisKA"/>
    <property type="match status" value="1"/>
</dbReference>
<evidence type="ECO:0000256" key="6">
    <source>
        <dbReference type="ARBA" id="ARBA00022777"/>
    </source>
</evidence>